<proteinExistence type="predicted"/>
<dbReference type="PANTHER" id="PTHR31973">
    <property type="entry name" value="POLYPROTEIN, PUTATIVE-RELATED"/>
    <property type="match status" value="1"/>
</dbReference>
<accession>A0ABU6SVI7</accession>
<reference evidence="2 3" key="1">
    <citation type="journal article" date="2023" name="Plants (Basel)">
        <title>Bridging the Gap: Combining Genomics and Transcriptomics Approaches to Understand Stylosanthes scabra, an Orphan Legume from the Brazilian Caatinga.</title>
        <authorList>
            <person name="Ferreira-Neto J.R.C."/>
            <person name="da Silva M.D."/>
            <person name="Binneck E."/>
            <person name="de Melo N.F."/>
            <person name="da Silva R.H."/>
            <person name="de Melo A.L.T.M."/>
            <person name="Pandolfi V."/>
            <person name="Bustamante F.O."/>
            <person name="Brasileiro-Vidal A.C."/>
            <person name="Benko-Iseppon A.M."/>
        </authorList>
    </citation>
    <scope>NUCLEOTIDE SEQUENCE [LARGE SCALE GENOMIC DNA]</scope>
    <source>
        <tissue evidence="2">Leaves</tissue>
    </source>
</reference>
<feature type="compositionally biased region" description="Acidic residues" evidence="1">
    <location>
        <begin position="169"/>
        <end position="190"/>
    </location>
</feature>
<feature type="compositionally biased region" description="Acidic residues" evidence="1">
    <location>
        <begin position="199"/>
        <end position="212"/>
    </location>
</feature>
<evidence type="ECO:0000313" key="2">
    <source>
        <dbReference type="EMBL" id="MED6140417.1"/>
    </source>
</evidence>
<dbReference type="PANTHER" id="PTHR31973:SF187">
    <property type="entry name" value="MUTATOR TRANSPOSASE MUDRA PROTEIN"/>
    <property type="match status" value="1"/>
</dbReference>
<feature type="compositionally biased region" description="Gly residues" evidence="1">
    <location>
        <begin position="260"/>
        <end position="283"/>
    </location>
</feature>
<evidence type="ECO:0008006" key="4">
    <source>
        <dbReference type="Google" id="ProtNLM"/>
    </source>
</evidence>
<feature type="region of interest" description="Disordered" evidence="1">
    <location>
        <begin position="99"/>
        <end position="302"/>
    </location>
</feature>
<gene>
    <name evidence="2" type="ORF">PIB30_092998</name>
</gene>
<evidence type="ECO:0000256" key="1">
    <source>
        <dbReference type="SAM" id="MobiDB-lite"/>
    </source>
</evidence>
<organism evidence="2 3">
    <name type="scientific">Stylosanthes scabra</name>
    <dbReference type="NCBI Taxonomy" id="79078"/>
    <lineage>
        <taxon>Eukaryota</taxon>
        <taxon>Viridiplantae</taxon>
        <taxon>Streptophyta</taxon>
        <taxon>Embryophyta</taxon>
        <taxon>Tracheophyta</taxon>
        <taxon>Spermatophyta</taxon>
        <taxon>Magnoliopsida</taxon>
        <taxon>eudicotyledons</taxon>
        <taxon>Gunneridae</taxon>
        <taxon>Pentapetalae</taxon>
        <taxon>rosids</taxon>
        <taxon>fabids</taxon>
        <taxon>Fabales</taxon>
        <taxon>Fabaceae</taxon>
        <taxon>Papilionoideae</taxon>
        <taxon>50 kb inversion clade</taxon>
        <taxon>dalbergioids sensu lato</taxon>
        <taxon>Dalbergieae</taxon>
        <taxon>Pterocarpus clade</taxon>
        <taxon>Stylosanthes</taxon>
    </lineage>
</organism>
<protein>
    <recommendedName>
        <fullName evidence="4">Transposase MuDR plant domain-containing protein</fullName>
    </recommendedName>
</protein>
<feature type="compositionally biased region" description="Acidic residues" evidence="1">
    <location>
        <begin position="248"/>
        <end position="257"/>
    </location>
</feature>
<sequence length="424" mass="46090">MVLFDINLFHKGHFGYVDGHMRYLEGKKTVIMENDSLWYKDPAADNLETSLIQLTTDSDALHMVRIGDLRGSVDLFVVHEMGLAVEGFPEIGWIDVGDDEEGASRGNANGVADLGANNPEAKDPEEDGHGEEAGAAPEDNVEAMDDGGGHNVISNNEGGENEGANSDVAENEGADGEVAENEGANEDNAEVAEGAVSNEDIENGEDESDGTNEEQGKGHGSVDDDTKESEYVPSEKNTDSADDVQFTDSEEDLDLDDNGFGIGEKGSGGGSGSGSGNGNGNGNGVADKGKGKVNEDFSHDEGSEELEGIMMQWRVGTVYASRDEFKETVSTYAVYTVRGIKFDYCDRKWVIAICQQDCPFRLYCVKVNEEETWQLRSINVKHNCAQVQRVGIMHSKWLRKAFKRKVEVNPKVKIKEFVAKADRK</sequence>
<name>A0ABU6SVI7_9FABA</name>
<feature type="compositionally biased region" description="Basic and acidic residues" evidence="1">
    <location>
        <begin position="214"/>
        <end position="230"/>
    </location>
</feature>
<comment type="caution">
    <text evidence="2">The sequence shown here is derived from an EMBL/GenBank/DDBJ whole genome shotgun (WGS) entry which is preliminary data.</text>
</comment>
<feature type="compositionally biased region" description="Basic and acidic residues" evidence="1">
    <location>
        <begin position="287"/>
        <end position="301"/>
    </location>
</feature>
<dbReference type="EMBL" id="JASCZI010062371">
    <property type="protein sequence ID" value="MED6140417.1"/>
    <property type="molecule type" value="Genomic_DNA"/>
</dbReference>
<dbReference type="Proteomes" id="UP001341840">
    <property type="component" value="Unassembled WGS sequence"/>
</dbReference>
<keyword evidence="3" id="KW-1185">Reference proteome</keyword>
<evidence type="ECO:0000313" key="3">
    <source>
        <dbReference type="Proteomes" id="UP001341840"/>
    </source>
</evidence>